<dbReference type="GO" id="GO:0006790">
    <property type="term" value="P:sulfur compound metabolic process"/>
    <property type="evidence" value="ECO:0007669"/>
    <property type="project" value="TreeGrafter"/>
</dbReference>
<dbReference type="Gene3D" id="3.40.50.300">
    <property type="entry name" value="P-loop containing nucleotide triphosphate hydrolases"/>
    <property type="match status" value="1"/>
</dbReference>
<name>A0A8J1T7V2_OWEFU</name>
<comment type="caution">
    <text evidence="1">The sequence shown here is derived from an EMBL/GenBank/DDBJ whole genome shotgun (WGS) entry which is preliminary data.</text>
</comment>
<evidence type="ECO:0000313" key="2">
    <source>
        <dbReference type="Proteomes" id="UP000749559"/>
    </source>
</evidence>
<proteinExistence type="predicted"/>
<protein>
    <submittedName>
        <fullName evidence="1">Uncharacterized protein</fullName>
    </submittedName>
</protein>
<reference evidence="1" key="1">
    <citation type="submission" date="2022-03" db="EMBL/GenBank/DDBJ databases">
        <authorList>
            <person name="Martin C."/>
        </authorList>
    </citation>
    <scope>NUCLEOTIDE SEQUENCE</scope>
</reference>
<dbReference type="InterPro" id="IPR051135">
    <property type="entry name" value="Gal/GlcNAc/GalNAc_ST"/>
</dbReference>
<keyword evidence="2" id="KW-1185">Reference proteome</keyword>
<evidence type="ECO:0000313" key="1">
    <source>
        <dbReference type="EMBL" id="CAH1783357.1"/>
    </source>
</evidence>
<dbReference type="SUPFAM" id="SSF52540">
    <property type="entry name" value="P-loop containing nucleoside triphosphate hydrolases"/>
    <property type="match status" value="1"/>
</dbReference>
<dbReference type="EMBL" id="CAIIXF020000005">
    <property type="protein sequence ID" value="CAH1783357.1"/>
    <property type="molecule type" value="Genomic_DNA"/>
</dbReference>
<organism evidence="1 2">
    <name type="scientific">Owenia fusiformis</name>
    <name type="common">Polychaete worm</name>
    <dbReference type="NCBI Taxonomy" id="6347"/>
    <lineage>
        <taxon>Eukaryota</taxon>
        <taxon>Metazoa</taxon>
        <taxon>Spiralia</taxon>
        <taxon>Lophotrochozoa</taxon>
        <taxon>Annelida</taxon>
        <taxon>Polychaeta</taxon>
        <taxon>Sedentaria</taxon>
        <taxon>Canalipalpata</taxon>
        <taxon>Sabellida</taxon>
        <taxon>Oweniida</taxon>
        <taxon>Oweniidae</taxon>
        <taxon>Owenia</taxon>
    </lineage>
</organism>
<dbReference type="OrthoDB" id="6138663at2759"/>
<accession>A0A8J1T7V2</accession>
<dbReference type="Proteomes" id="UP000749559">
    <property type="component" value="Unassembled WGS sequence"/>
</dbReference>
<feature type="non-terminal residue" evidence="1">
    <location>
        <position position="252"/>
    </location>
</feature>
<gene>
    <name evidence="1" type="ORF">OFUS_LOCUS9704</name>
</gene>
<dbReference type="AlphaFoldDB" id="A0A8J1T7V2"/>
<sequence length="252" mass="28989">MPGWKAGKLGLISLALFANVIFIIYVISNAYRTPKNFSTFTNDGSYNTRNITKIVILTYMRSGSTFFSELFSQHPDVFYMFEPLRACHCLKHCNTTIQNAYIKDILNCDFGNNDFLSWVKNHKKCKWKSTFRGVDDFESISHICASKKIVAIKVIRAKSLERVAGVLGSDTALFFLIRDPRGVLNSRKQLPSHMYMNMTDKVRDMNNLCKMDLANYEFLQRLSRESASQLHNMPLIKLIQYEHIAYDPLSIA</sequence>
<dbReference type="GO" id="GO:0006044">
    <property type="term" value="P:N-acetylglucosamine metabolic process"/>
    <property type="evidence" value="ECO:0007669"/>
    <property type="project" value="TreeGrafter"/>
</dbReference>
<dbReference type="PANTHER" id="PTHR10704">
    <property type="entry name" value="CARBOHYDRATE SULFOTRANSFERASE"/>
    <property type="match status" value="1"/>
</dbReference>
<dbReference type="InterPro" id="IPR027417">
    <property type="entry name" value="P-loop_NTPase"/>
</dbReference>
<dbReference type="PANTHER" id="PTHR10704:SF44">
    <property type="entry name" value="LD35051P-RELATED"/>
    <property type="match status" value="1"/>
</dbReference>
<dbReference type="GO" id="GO:0001517">
    <property type="term" value="F:N-acetylglucosamine 6-O-sulfotransferase activity"/>
    <property type="evidence" value="ECO:0007669"/>
    <property type="project" value="TreeGrafter"/>
</dbReference>